<comment type="caution">
    <text evidence="1">The sequence shown here is derived from an EMBL/GenBank/DDBJ whole genome shotgun (WGS) entry which is preliminary data.</text>
</comment>
<organism evidence="1">
    <name type="scientific">Acidithiobacillus sulfuriphilus</name>
    <dbReference type="NCBI Taxonomy" id="1867749"/>
    <lineage>
        <taxon>Bacteria</taxon>
        <taxon>Pseudomonadati</taxon>
        <taxon>Pseudomonadota</taxon>
        <taxon>Acidithiobacillia</taxon>
        <taxon>Acidithiobacillales</taxon>
        <taxon>Acidithiobacillaceae</taxon>
        <taxon>Acidithiobacillus</taxon>
    </lineage>
</organism>
<reference evidence="1" key="1">
    <citation type="submission" date="2018-10" db="EMBL/GenBank/DDBJ databases">
        <title>Acidithiobacillus sulfuriphilus sp. nov.: an extremely acidophilic sulfur-oxidizing chemolithotroph isolated from a neutral pH environment.</title>
        <authorList>
            <person name="Falagan C."/>
            <person name="Moya-Beltran A."/>
            <person name="Quatrini R."/>
            <person name="Johnson D.B."/>
        </authorList>
    </citation>
    <scope>NUCLEOTIDE SEQUENCE [LARGE SCALE GENOMIC DNA]</scope>
    <source>
        <strain evidence="1">CJ-2</strain>
    </source>
</reference>
<sequence>MVLVDTTVWIAFLRGHEGGKAKRLLDLLEGGEVERWRGGEVERWRGGLCAGDFAGDTAGCCKPGKAGSASPGRWTPMPMRALHPVPMARHHRPHACLPRLPWNTTCLCSMTMRITSASKPLSRDCALMARE</sequence>
<gene>
    <name evidence="1" type="ORF">EC580_00680</name>
</gene>
<dbReference type="AlphaFoldDB" id="A0A3M8S806"/>
<evidence type="ECO:0008006" key="2">
    <source>
        <dbReference type="Google" id="ProtNLM"/>
    </source>
</evidence>
<dbReference type="EMBL" id="RIZI01000063">
    <property type="protein sequence ID" value="RNF76713.1"/>
    <property type="molecule type" value="Genomic_DNA"/>
</dbReference>
<evidence type="ECO:0000313" key="1">
    <source>
        <dbReference type="EMBL" id="RNF76713.1"/>
    </source>
</evidence>
<protein>
    <recommendedName>
        <fullName evidence="2">PIN domain-containing protein</fullName>
    </recommendedName>
</protein>
<accession>A0A3M8S806</accession>
<proteinExistence type="predicted"/>
<name>A0A3M8S806_9PROT</name>